<dbReference type="PROSITE" id="PS51144">
    <property type="entry name" value="ALPHA_CA_2"/>
    <property type="match status" value="1"/>
</dbReference>
<dbReference type="AlphaFoldDB" id="A0AAJ7RTG7"/>
<dbReference type="SMART" id="SM01057">
    <property type="entry name" value="Carb_anhydrase"/>
    <property type="match status" value="1"/>
</dbReference>
<protein>
    <submittedName>
        <fullName evidence="4 5">Carbonic anhydrase 1</fullName>
    </submittedName>
</protein>
<dbReference type="Proteomes" id="UP000694920">
    <property type="component" value="Unplaced"/>
</dbReference>
<dbReference type="GO" id="GO:0005737">
    <property type="term" value="C:cytoplasm"/>
    <property type="evidence" value="ECO:0007669"/>
    <property type="project" value="TreeGrafter"/>
</dbReference>
<dbReference type="InterPro" id="IPR023561">
    <property type="entry name" value="Carbonic_anhydrase_a-class"/>
</dbReference>
<comment type="similarity">
    <text evidence="1">Belongs to the alpha-carbonic anhydrase family.</text>
</comment>
<dbReference type="GO" id="GO:0004089">
    <property type="term" value="F:carbonate dehydratase activity"/>
    <property type="evidence" value="ECO:0007669"/>
    <property type="project" value="InterPro"/>
</dbReference>
<dbReference type="InterPro" id="IPR036398">
    <property type="entry name" value="CA_dom_sf"/>
</dbReference>
<dbReference type="GeneID" id="107273080"/>
<reference evidence="4 5" key="1">
    <citation type="submission" date="2025-04" db="UniProtKB">
        <authorList>
            <consortium name="RefSeq"/>
        </authorList>
    </citation>
    <scope>IDENTIFICATION</scope>
</reference>
<evidence type="ECO:0000259" key="2">
    <source>
        <dbReference type="PROSITE" id="PS51144"/>
    </source>
</evidence>
<dbReference type="GO" id="GO:0008270">
    <property type="term" value="F:zinc ion binding"/>
    <property type="evidence" value="ECO:0007669"/>
    <property type="project" value="InterPro"/>
</dbReference>
<dbReference type="RefSeq" id="XP_024946141.1">
    <property type="nucleotide sequence ID" value="XM_025090373.1"/>
</dbReference>
<evidence type="ECO:0000313" key="5">
    <source>
        <dbReference type="RefSeq" id="XP_024946141.1"/>
    </source>
</evidence>
<gene>
    <name evidence="4 5" type="primary">LOC107273080</name>
</gene>
<name>A0AAJ7RTG7_CEPCN</name>
<accession>A0AAJ7RTG7</accession>
<proteinExistence type="inferred from homology"/>
<dbReference type="PANTHER" id="PTHR18952:SF227">
    <property type="entry name" value="CARBONIC ANHYDRASE 13-RELATED"/>
    <property type="match status" value="1"/>
</dbReference>
<dbReference type="RefSeq" id="XP_024946140.1">
    <property type="nucleotide sequence ID" value="XM_025090372.1"/>
</dbReference>
<evidence type="ECO:0000256" key="1">
    <source>
        <dbReference type="ARBA" id="ARBA00010718"/>
    </source>
</evidence>
<organism evidence="3 5">
    <name type="scientific">Cephus cinctus</name>
    <name type="common">Wheat stem sawfly</name>
    <dbReference type="NCBI Taxonomy" id="211228"/>
    <lineage>
        <taxon>Eukaryota</taxon>
        <taxon>Metazoa</taxon>
        <taxon>Ecdysozoa</taxon>
        <taxon>Arthropoda</taxon>
        <taxon>Hexapoda</taxon>
        <taxon>Insecta</taxon>
        <taxon>Pterygota</taxon>
        <taxon>Neoptera</taxon>
        <taxon>Endopterygota</taxon>
        <taxon>Hymenoptera</taxon>
        <taxon>Cephoidea</taxon>
        <taxon>Cephidae</taxon>
        <taxon>Cephus</taxon>
    </lineage>
</organism>
<evidence type="ECO:0000313" key="3">
    <source>
        <dbReference type="Proteomes" id="UP000694920"/>
    </source>
</evidence>
<keyword evidence="3" id="KW-1185">Reference proteome</keyword>
<feature type="domain" description="Alpha-carbonic anhydrase" evidence="2">
    <location>
        <begin position="47"/>
        <end position="304"/>
    </location>
</feature>
<evidence type="ECO:0000313" key="4">
    <source>
        <dbReference type="RefSeq" id="XP_024946140.1"/>
    </source>
</evidence>
<sequence>MSEFSLPEFLVICGSVLLIALLLTEMVDWSQLFLSANNHRPSGDHILPFGYASHNGPHTWKKTYPHSGGSNQSPINITSRSAIVVQLSEPLKWSGYRTQPVFMTMANDGNSVSVCGFWPRGIQPCIQGGSLCSAYDCHSMVFHWGPSDNEGSEHTIDYVRYPMEMQMVHLRRGVNENRTNIMDTRESILIISYFFEITNVDNPYLDHVITNLWRVTNPGTRVYIPPFPLEWIFPPFEKNYYSYSGSLTQPPCSEVVIWIIQPETIAVSSSQVAQFRKICSTDGPMRLNSRPVQKLNDRDVYFHD</sequence>
<dbReference type="PANTHER" id="PTHR18952">
    <property type="entry name" value="CARBONIC ANHYDRASE"/>
    <property type="match status" value="1"/>
</dbReference>
<dbReference type="Gene3D" id="3.10.200.10">
    <property type="entry name" value="Alpha carbonic anhydrase"/>
    <property type="match status" value="1"/>
</dbReference>
<dbReference type="SUPFAM" id="SSF51069">
    <property type="entry name" value="Carbonic anhydrase"/>
    <property type="match status" value="1"/>
</dbReference>
<dbReference type="KEGG" id="ccin:107273080"/>
<dbReference type="InterPro" id="IPR001148">
    <property type="entry name" value="CA_dom"/>
</dbReference>
<dbReference type="CDD" id="cd00326">
    <property type="entry name" value="alpha_CA"/>
    <property type="match status" value="1"/>
</dbReference>
<dbReference type="Pfam" id="PF00194">
    <property type="entry name" value="Carb_anhydrase"/>
    <property type="match status" value="1"/>
</dbReference>